<dbReference type="InterPro" id="IPR005899">
    <property type="entry name" value="Na_pump_deCOase"/>
</dbReference>
<dbReference type="GO" id="GO:0005886">
    <property type="term" value="C:plasma membrane"/>
    <property type="evidence" value="ECO:0007669"/>
    <property type="project" value="UniProtKB-SubCell"/>
</dbReference>
<evidence type="ECO:0000313" key="10">
    <source>
        <dbReference type="Proteomes" id="UP000245845"/>
    </source>
</evidence>
<dbReference type="Pfam" id="PF13026">
    <property type="entry name" value="DUF3887"/>
    <property type="match status" value="1"/>
</dbReference>
<name>A0A2Y9BA58_9FIRM</name>
<evidence type="ECO:0000256" key="7">
    <source>
        <dbReference type="SAM" id="SignalP"/>
    </source>
</evidence>
<keyword evidence="3 6" id="KW-0812">Transmembrane</keyword>
<accession>A0A2Y9BA58</accession>
<dbReference type="Proteomes" id="UP000245845">
    <property type="component" value="Unassembled WGS sequence"/>
</dbReference>
<evidence type="ECO:0000256" key="2">
    <source>
        <dbReference type="ARBA" id="ARBA00022475"/>
    </source>
</evidence>
<keyword evidence="7" id="KW-0732">Signal</keyword>
<evidence type="ECO:0000256" key="5">
    <source>
        <dbReference type="ARBA" id="ARBA00023136"/>
    </source>
</evidence>
<protein>
    <submittedName>
        <fullName evidence="9">Sodium pump decarboxylase gamma subunit</fullName>
    </submittedName>
</protein>
<keyword evidence="4 6" id="KW-1133">Transmembrane helix</keyword>
<keyword evidence="5 6" id="KW-0472">Membrane</keyword>
<dbReference type="GO" id="GO:0015081">
    <property type="term" value="F:sodium ion transmembrane transporter activity"/>
    <property type="evidence" value="ECO:0007669"/>
    <property type="project" value="InterPro"/>
</dbReference>
<proteinExistence type="predicted"/>
<evidence type="ECO:0000256" key="4">
    <source>
        <dbReference type="ARBA" id="ARBA00022989"/>
    </source>
</evidence>
<dbReference type="EMBL" id="QGDL01000003">
    <property type="protein sequence ID" value="PWJ30610.1"/>
    <property type="molecule type" value="Genomic_DNA"/>
</dbReference>
<dbReference type="NCBIfam" id="TIGR01195">
    <property type="entry name" value="oadG_fam"/>
    <property type="match status" value="1"/>
</dbReference>
<dbReference type="AlphaFoldDB" id="A0A2Y9BA58"/>
<feature type="signal peptide" evidence="7">
    <location>
        <begin position="1"/>
        <end position="25"/>
    </location>
</feature>
<dbReference type="GO" id="GO:0036376">
    <property type="term" value="P:sodium ion export across plasma membrane"/>
    <property type="evidence" value="ECO:0007669"/>
    <property type="project" value="InterPro"/>
</dbReference>
<comment type="subcellular location">
    <subcellularLocation>
        <location evidence="1">Cell membrane</location>
    </subcellularLocation>
</comment>
<feature type="domain" description="DUF3887" evidence="8">
    <location>
        <begin position="40"/>
        <end position="142"/>
    </location>
</feature>
<keyword evidence="10" id="KW-1185">Reference proteome</keyword>
<dbReference type="RefSeq" id="WP_109730260.1">
    <property type="nucleotide sequence ID" value="NZ_BAAACK010000004.1"/>
</dbReference>
<gene>
    <name evidence="9" type="ORF">A8806_10314</name>
</gene>
<evidence type="ECO:0000256" key="6">
    <source>
        <dbReference type="SAM" id="Phobius"/>
    </source>
</evidence>
<dbReference type="PROSITE" id="PS51257">
    <property type="entry name" value="PROKAR_LIPOPROTEIN"/>
    <property type="match status" value="1"/>
</dbReference>
<comment type="caution">
    <text evidence="9">The sequence shown here is derived from an EMBL/GenBank/DDBJ whole genome shotgun (WGS) entry which is preliminary data.</text>
</comment>
<feature type="transmembrane region" description="Helical" evidence="6">
    <location>
        <begin position="162"/>
        <end position="185"/>
    </location>
</feature>
<keyword evidence="2" id="KW-1003">Cell membrane</keyword>
<evidence type="ECO:0000256" key="1">
    <source>
        <dbReference type="ARBA" id="ARBA00004236"/>
    </source>
</evidence>
<feature type="chain" id="PRO_5043162097" evidence="7">
    <location>
        <begin position="26"/>
        <end position="263"/>
    </location>
</feature>
<dbReference type="OrthoDB" id="1912660at2"/>
<evidence type="ECO:0000256" key="3">
    <source>
        <dbReference type="ARBA" id="ARBA00022692"/>
    </source>
</evidence>
<dbReference type="Pfam" id="PF04277">
    <property type="entry name" value="OAD_gamma"/>
    <property type="match status" value="1"/>
</dbReference>
<organism evidence="9 10">
    <name type="scientific">Faecalicatena orotica</name>
    <dbReference type="NCBI Taxonomy" id="1544"/>
    <lineage>
        <taxon>Bacteria</taxon>
        <taxon>Bacillati</taxon>
        <taxon>Bacillota</taxon>
        <taxon>Clostridia</taxon>
        <taxon>Lachnospirales</taxon>
        <taxon>Lachnospiraceae</taxon>
        <taxon>Faecalicatena</taxon>
    </lineage>
</organism>
<evidence type="ECO:0000313" key="9">
    <source>
        <dbReference type="EMBL" id="PWJ30610.1"/>
    </source>
</evidence>
<reference evidence="9 10" key="1">
    <citation type="submission" date="2018-05" db="EMBL/GenBank/DDBJ databases">
        <title>The Hungate 1000. A catalogue of reference genomes from the rumen microbiome.</title>
        <authorList>
            <person name="Kelly W."/>
        </authorList>
    </citation>
    <scope>NUCLEOTIDE SEQUENCE [LARGE SCALE GENOMIC DNA]</scope>
    <source>
        <strain evidence="9 10">NLAE-zl-C242</strain>
    </source>
</reference>
<evidence type="ECO:0000259" key="8">
    <source>
        <dbReference type="Pfam" id="PF13026"/>
    </source>
</evidence>
<dbReference type="InterPro" id="IPR024981">
    <property type="entry name" value="DUF3887"/>
</dbReference>
<sequence>MKKKISILGLVFLLIFSFTGCGSKAKDTADYDQATMQNYADTIVQSFNNMTDDDLNRFEDMSDLELNLTLMQSGLPIEGDDFVTMIEAWKAGQKECGALVEVGEYEFTTTNSGAVLTTKAQFEDRDGELSFTFDDKMNMESLTVNADYATSEILKKAGLNTILGMGTVFVVLIFISFIISLFKFIPAIEKKFSKKAKTNNAAPAPAAPAAPKAAPAAPAVTQAADNDGELAAVIAAAIAAAEGTSTDGFIVRSIKRRKSNRWS</sequence>